<accession>A0ABV0LDS9</accession>
<keyword evidence="1" id="KW-0812">Transmembrane</keyword>
<evidence type="ECO:0000313" key="3">
    <source>
        <dbReference type="Proteomes" id="UP001440984"/>
    </source>
</evidence>
<organism evidence="2 3">
    <name type="scientific">Amycolatopsis melonis</name>
    <dbReference type="NCBI Taxonomy" id="3156488"/>
    <lineage>
        <taxon>Bacteria</taxon>
        <taxon>Bacillati</taxon>
        <taxon>Actinomycetota</taxon>
        <taxon>Actinomycetes</taxon>
        <taxon>Pseudonocardiales</taxon>
        <taxon>Pseudonocardiaceae</taxon>
        <taxon>Amycolatopsis</taxon>
    </lineage>
</organism>
<dbReference type="EMBL" id="JBDZYD010000005">
    <property type="protein sequence ID" value="MEQ0560461.1"/>
    <property type="molecule type" value="Genomic_DNA"/>
</dbReference>
<proteinExistence type="predicted"/>
<keyword evidence="1" id="KW-1133">Transmembrane helix</keyword>
<comment type="caution">
    <text evidence="2">The sequence shown here is derived from an EMBL/GenBank/DDBJ whole genome shotgun (WGS) entry which is preliminary data.</text>
</comment>
<evidence type="ECO:0000313" key="2">
    <source>
        <dbReference type="EMBL" id="MEQ0560461.1"/>
    </source>
</evidence>
<protein>
    <submittedName>
        <fullName evidence="2">Uncharacterized protein</fullName>
    </submittedName>
</protein>
<gene>
    <name evidence="2" type="ORF">ABJI51_15340</name>
</gene>
<sequence length="78" mass="8048">MSVHPPVRRRLSGLCSGSADRIVLLVVVFVFAAALLLAGHAPDAVLAFVGSLGLVTTTLADKLLPVRNTGPAPHVVQP</sequence>
<dbReference type="RefSeq" id="WP_348951318.1">
    <property type="nucleotide sequence ID" value="NZ_JBDZYD010000005.1"/>
</dbReference>
<keyword evidence="3" id="KW-1185">Reference proteome</keyword>
<feature type="transmembrane region" description="Helical" evidence="1">
    <location>
        <begin position="21"/>
        <end position="38"/>
    </location>
</feature>
<evidence type="ECO:0000256" key="1">
    <source>
        <dbReference type="SAM" id="Phobius"/>
    </source>
</evidence>
<dbReference type="Proteomes" id="UP001440984">
    <property type="component" value="Unassembled WGS sequence"/>
</dbReference>
<keyword evidence="1" id="KW-0472">Membrane</keyword>
<reference evidence="2 3" key="1">
    <citation type="submission" date="2024-05" db="EMBL/GenBank/DDBJ databases">
        <authorList>
            <person name="Zhao H."/>
            <person name="Xu Y."/>
            <person name="Lin S."/>
            <person name="Spain J.C."/>
            <person name="Zhou N.-Y."/>
        </authorList>
    </citation>
    <scope>NUCLEOTIDE SEQUENCE [LARGE SCALE GENOMIC DNA]</scope>
    <source>
        <strain evidence="2 3">NEAU-NG30</strain>
    </source>
</reference>
<name>A0ABV0LDS9_9PSEU</name>